<gene>
    <name evidence="2" type="ORF">A4U43_C07F19240</name>
</gene>
<evidence type="ECO:0000313" key="3">
    <source>
        <dbReference type="Proteomes" id="UP000243459"/>
    </source>
</evidence>
<dbReference type="EMBL" id="CM007387">
    <property type="protein sequence ID" value="ONK63816.1"/>
    <property type="molecule type" value="Genomic_DNA"/>
</dbReference>
<evidence type="ECO:0000256" key="1">
    <source>
        <dbReference type="SAM" id="MobiDB-lite"/>
    </source>
</evidence>
<keyword evidence="3" id="KW-1185">Reference proteome</keyword>
<proteinExistence type="predicted"/>
<protein>
    <submittedName>
        <fullName evidence="2">Uncharacterized protein</fullName>
    </submittedName>
</protein>
<organism evidence="2 3">
    <name type="scientific">Asparagus officinalis</name>
    <name type="common">Garden asparagus</name>
    <dbReference type="NCBI Taxonomy" id="4686"/>
    <lineage>
        <taxon>Eukaryota</taxon>
        <taxon>Viridiplantae</taxon>
        <taxon>Streptophyta</taxon>
        <taxon>Embryophyta</taxon>
        <taxon>Tracheophyta</taxon>
        <taxon>Spermatophyta</taxon>
        <taxon>Magnoliopsida</taxon>
        <taxon>Liliopsida</taxon>
        <taxon>Asparagales</taxon>
        <taxon>Asparagaceae</taxon>
        <taxon>Asparagoideae</taxon>
        <taxon>Asparagus</taxon>
    </lineage>
</organism>
<dbReference type="OMA" id="GNRAMGH"/>
<feature type="region of interest" description="Disordered" evidence="1">
    <location>
        <begin position="34"/>
        <end position="85"/>
    </location>
</feature>
<evidence type="ECO:0000313" key="2">
    <source>
        <dbReference type="EMBL" id="ONK63816.1"/>
    </source>
</evidence>
<dbReference type="InterPro" id="IPR044295">
    <property type="entry name" value="BIM1/2/3"/>
</dbReference>
<dbReference type="GO" id="GO:0046983">
    <property type="term" value="F:protein dimerization activity"/>
    <property type="evidence" value="ECO:0007669"/>
    <property type="project" value="InterPro"/>
</dbReference>
<dbReference type="PANTHER" id="PTHR46412:SF6">
    <property type="entry name" value="TRANSCRIPTION FACTOR BIM2"/>
    <property type="match status" value="1"/>
</dbReference>
<name>A0A5P1ED50_ASPOF</name>
<accession>A0A5P1ED50</accession>
<dbReference type="GO" id="GO:0003700">
    <property type="term" value="F:DNA-binding transcription factor activity"/>
    <property type="evidence" value="ECO:0007669"/>
    <property type="project" value="InterPro"/>
</dbReference>
<dbReference type="PANTHER" id="PTHR46412">
    <property type="entry name" value="BES1-INTERACTING MYC-LIKE PROTEIN"/>
    <property type="match status" value="1"/>
</dbReference>
<dbReference type="AlphaFoldDB" id="A0A5P1ED50"/>
<dbReference type="GO" id="GO:0006351">
    <property type="term" value="P:DNA-templated transcription"/>
    <property type="evidence" value="ECO:0007669"/>
    <property type="project" value="InterPro"/>
</dbReference>
<sequence length="85" mass="8953">MMFMSTPLLATLTQSLESSGLDLSQASISVQISLGKRAKRPATTSSAKDPDDPSSGNRAMGHSMVGSSGEESEQATKRHKLDNNS</sequence>
<reference evidence="3" key="1">
    <citation type="journal article" date="2017" name="Nat. Commun.">
        <title>The asparagus genome sheds light on the origin and evolution of a young Y chromosome.</title>
        <authorList>
            <person name="Harkess A."/>
            <person name="Zhou J."/>
            <person name="Xu C."/>
            <person name="Bowers J.E."/>
            <person name="Van der Hulst R."/>
            <person name="Ayyampalayam S."/>
            <person name="Mercati F."/>
            <person name="Riccardi P."/>
            <person name="McKain M.R."/>
            <person name="Kakrana A."/>
            <person name="Tang H."/>
            <person name="Ray J."/>
            <person name="Groenendijk J."/>
            <person name="Arikit S."/>
            <person name="Mathioni S.M."/>
            <person name="Nakano M."/>
            <person name="Shan H."/>
            <person name="Telgmann-Rauber A."/>
            <person name="Kanno A."/>
            <person name="Yue Z."/>
            <person name="Chen H."/>
            <person name="Li W."/>
            <person name="Chen Y."/>
            <person name="Xu X."/>
            <person name="Zhang Y."/>
            <person name="Luo S."/>
            <person name="Chen H."/>
            <person name="Gao J."/>
            <person name="Mao Z."/>
            <person name="Pires J.C."/>
            <person name="Luo M."/>
            <person name="Kudrna D."/>
            <person name="Wing R.A."/>
            <person name="Meyers B.C."/>
            <person name="Yi K."/>
            <person name="Kong H."/>
            <person name="Lavrijsen P."/>
            <person name="Sunseri F."/>
            <person name="Falavigna A."/>
            <person name="Ye Y."/>
            <person name="Leebens-Mack J.H."/>
            <person name="Chen G."/>
        </authorList>
    </citation>
    <scope>NUCLEOTIDE SEQUENCE [LARGE SCALE GENOMIC DNA]</scope>
    <source>
        <strain evidence="3">cv. DH0086</strain>
    </source>
</reference>
<dbReference type="Proteomes" id="UP000243459">
    <property type="component" value="Chromosome 7"/>
</dbReference>
<dbReference type="Gramene" id="ONK63816">
    <property type="protein sequence ID" value="ONK63816"/>
    <property type="gene ID" value="A4U43_C07F19240"/>
</dbReference>